<dbReference type="OrthoDB" id="6054283at2"/>
<dbReference type="EMBL" id="VLKP01000016">
    <property type="protein sequence ID" value="TWI06728.1"/>
    <property type="molecule type" value="Genomic_DNA"/>
</dbReference>
<keyword evidence="2" id="KW-1185">Reference proteome</keyword>
<evidence type="ECO:0000313" key="2">
    <source>
        <dbReference type="Proteomes" id="UP000316471"/>
    </source>
</evidence>
<organism evidence="1 2">
    <name type="scientific">Aerolutibacter ruishenii</name>
    <dbReference type="NCBI Taxonomy" id="686800"/>
    <lineage>
        <taxon>Bacteria</taxon>
        <taxon>Pseudomonadati</taxon>
        <taxon>Pseudomonadota</taxon>
        <taxon>Gammaproteobacteria</taxon>
        <taxon>Lysobacterales</taxon>
        <taxon>Lysobacteraceae</taxon>
        <taxon>Aerolutibacter</taxon>
    </lineage>
</organism>
<accession>A0A562LGH0</accession>
<gene>
    <name evidence="1" type="ORF">IP93_02951</name>
</gene>
<name>A0A562LGH0_9GAMM</name>
<comment type="caution">
    <text evidence="1">The sequence shown here is derived from an EMBL/GenBank/DDBJ whole genome shotgun (WGS) entry which is preliminary data.</text>
</comment>
<sequence length="222" mass="25179">MRRPERPGHPGRRHAWLPLVLAAGLGLGLAHAASPVLEAFGDSLAKLPAPQRAQLQARAAQWEAWTDAEREAFRQRAAAWAALSPQARAWRREQHAAWQGLTSAEQAQLRVMAARWQQLDPARQQAWRSRFDALDRSEQRGWLLGPTLGADYPRLQPLLAQVPASDRAPLLRVLREMTPPQRSDLAVLVQRTPPQDRPQLRRELLSTAAAQRQAWLWQRLDR</sequence>
<evidence type="ECO:0000313" key="1">
    <source>
        <dbReference type="EMBL" id="TWI06728.1"/>
    </source>
</evidence>
<dbReference type="RefSeq" id="WP_144816952.1">
    <property type="nucleotide sequence ID" value="NZ_VLKP01000016.1"/>
</dbReference>
<proteinExistence type="predicted"/>
<dbReference type="Proteomes" id="UP000316471">
    <property type="component" value="Unassembled WGS sequence"/>
</dbReference>
<protein>
    <submittedName>
        <fullName evidence="1">Uncharacterized protein DUF3106</fullName>
    </submittedName>
</protein>
<dbReference type="Pfam" id="PF11304">
    <property type="entry name" value="DUF3106"/>
    <property type="match status" value="1"/>
</dbReference>
<dbReference type="AlphaFoldDB" id="A0A562LGH0"/>
<reference evidence="1 2" key="1">
    <citation type="journal article" date="2015" name="Stand. Genomic Sci.">
        <title>Genomic Encyclopedia of Bacterial and Archaeal Type Strains, Phase III: the genomes of soil and plant-associated and newly described type strains.</title>
        <authorList>
            <person name="Whitman W.B."/>
            <person name="Woyke T."/>
            <person name="Klenk H.P."/>
            <person name="Zhou Y."/>
            <person name="Lilburn T.G."/>
            <person name="Beck B.J."/>
            <person name="De Vos P."/>
            <person name="Vandamme P."/>
            <person name="Eisen J.A."/>
            <person name="Garrity G."/>
            <person name="Hugenholtz P."/>
            <person name="Kyrpides N.C."/>
        </authorList>
    </citation>
    <scope>NUCLEOTIDE SEQUENCE [LARGE SCALE GENOMIC DNA]</scope>
    <source>
        <strain evidence="1 2">CGMCC 1.10136</strain>
    </source>
</reference>
<dbReference type="InterPro" id="IPR021455">
    <property type="entry name" value="DUF3106"/>
</dbReference>